<dbReference type="EMBL" id="JAUHHV010000001">
    <property type="protein sequence ID" value="KAK1439723.1"/>
    <property type="molecule type" value="Genomic_DNA"/>
</dbReference>
<reference evidence="2" key="1">
    <citation type="journal article" date="2023" name="bioRxiv">
        <title>Improved chromosome-level genome assembly for marigold (Tagetes erecta).</title>
        <authorList>
            <person name="Jiang F."/>
            <person name="Yuan L."/>
            <person name="Wang S."/>
            <person name="Wang H."/>
            <person name="Xu D."/>
            <person name="Wang A."/>
            <person name="Fan W."/>
        </authorList>
    </citation>
    <scope>NUCLEOTIDE SEQUENCE</scope>
    <source>
        <strain evidence="2">WSJ</strain>
        <tissue evidence="2">Leaf</tissue>
    </source>
</reference>
<comment type="caution">
    <text evidence="2">The sequence shown here is derived from an EMBL/GenBank/DDBJ whole genome shotgun (WGS) entry which is preliminary data.</text>
</comment>
<organism evidence="2 3">
    <name type="scientific">Tagetes erecta</name>
    <name type="common">African marigold</name>
    <dbReference type="NCBI Taxonomy" id="13708"/>
    <lineage>
        <taxon>Eukaryota</taxon>
        <taxon>Viridiplantae</taxon>
        <taxon>Streptophyta</taxon>
        <taxon>Embryophyta</taxon>
        <taxon>Tracheophyta</taxon>
        <taxon>Spermatophyta</taxon>
        <taxon>Magnoliopsida</taxon>
        <taxon>eudicotyledons</taxon>
        <taxon>Gunneridae</taxon>
        <taxon>Pentapetalae</taxon>
        <taxon>asterids</taxon>
        <taxon>campanulids</taxon>
        <taxon>Asterales</taxon>
        <taxon>Asteraceae</taxon>
        <taxon>Asteroideae</taxon>
        <taxon>Heliantheae alliance</taxon>
        <taxon>Tageteae</taxon>
        <taxon>Tagetes</taxon>
    </lineage>
</organism>
<gene>
    <name evidence="2" type="ORF">QVD17_05543</name>
</gene>
<dbReference type="AlphaFoldDB" id="A0AAD8LEK0"/>
<evidence type="ECO:0008006" key="4">
    <source>
        <dbReference type="Google" id="ProtNLM"/>
    </source>
</evidence>
<evidence type="ECO:0000313" key="2">
    <source>
        <dbReference type="EMBL" id="KAK1439723.1"/>
    </source>
</evidence>
<feature type="chain" id="PRO_5042297461" description="Secreted protein" evidence="1">
    <location>
        <begin position="25"/>
        <end position="103"/>
    </location>
</feature>
<feature type="signal peptide" evidence="1">
    <location>
        <begin position="1"/>
        <end position="24"/>
    </location>
</feature>
<accession>A0AAD8LEK0</accession>
<evidence type="ECO:0000313" key="3">
    <source>
        <dbReference type="Proteomes" id="UP001229421"/>
    </source>
</evidence>
<keyword evidence="1" id="KW-0732">Signal</keyword>
<proteinExistence type="predicted"/>
<protein>
    <recommendedName>
        <fullName evidence="4">Secreted protein</fullName>
    </recommendedName>
</protein>
<dbReference type="Proteomes" id="UP001229421">
    <property type="component" value="Unassembled WGS sequence"/>
</dbReference>
<name>A0AAD8LEK0_TARER</name>
<sequence length="103" mass="10911">MAGVVLVVILVVVVLCFICMVCQCAHTTDESSPAENGKRKEHEVEVSVGCFGDGGGCGGCGEVETFFKDEPRGIAVFLRRCSFGISIRRKAALGISTSKRGAR</sequence>
<evidence type="ECO:0000256" key="1">
    <source>
        <dbReference type="SAM" id="SignalP"/>
    </source>
</evidence>
<keyword evidence="3" id="KW-1185">Reference proteome</keyword>